<gene>
    <name evidence="1" type="ORF">S06H3_05752</name>
</gene>
<dbReference type="PANTHER" id="PTHR43649:SF12">
    <property type="entry name" value="DIACETYLCHITOBIOSE BINDING PROTEIN DASA"/>
    <property type="match status" value="1"/>
</dbReference>
<dbReference type="AlphaFoldDB" id="X1L7P8"/>
<dbReference type="SUPFAM" id="SSF53850">
    <property type="entry name" value="Periplasmic binding protein-like II"/>
    <property type="match status" value="1"/>
</dbReference>
<proteinExistence type="predicted"/>
<sequence>MKMSKKMIMLIVSLSVVMLLVSSVLVQAKIKLNFIGMDQAALSPEEMDSIAREYEALNPDVEIVTTYIGYDALHDKQATVLAAKSGAIDLVNMDCVWVSEFIEAGWIIDVTDRITADAELMEDTLEACWDMVLYKGKYWGMPWLIDAKYFFYNDDILSQAGIGCPPRTWQEFSEQCQKIKDAGLVEYPTIWCWQQAESAICDFALILAGFGGKFVDEDMNPVFNDANGVEALTWMVDTMKKGLSNPASIVSDEMEVLNTFNQGAAAFAINW</sequence>
<reference evidence="1" key="1">
    <citation type="journal article" date="2014" name="Front. Microbiol.">
        <title>High frequency of phylogenetically diverse reductive dehalogenase-homologous genes in deep subseafloor sedimentary metagenomes.</title>
        <authorList>
            <person name="Kawai M."/>
            <person name="Futagami T."/>
            <person name="Toyoda A."/>
            <person name="Takaki Y."/>
            <person name="Nishi S."/>
            <person name="Hori S."/>
            <person name="Arai W."/>
            <person name="Tsubouchi T."/>
            <person name="Morono Y."/>
            <person name="Uchiyama I."/>
            <person name="Ito T."/>
            <person name="Fujiyama A."/>
            <person name="Inagaki F."/>
            <person name="Takami H."/>
        </authorList>
    </citation>
    <scope>NUCLEOTIDE SEQUENCE</scope>
    <source>
        <strain evidence="1">Expedition CK06-06</strain>
    </source>
</reference>
<protein>
    <recommendedName>
        <fullName evidence="2">ABC transmembrane type-1 domain-containing protein</fullName>
    </recommendedName>
</protein>
<dbReference type="Gene3D" id="3.40.190.10">
    <property type="entry name" value="Periplasmic binding protein-like II"/>
    <property type="match status" value="2"/>
</dbReference>
<dbReference type="InterPro" id="IPR006059">
    <property type="entry name" value="SBP"/>
</dbReference>
<organism evidence="1">
    <name type="scientific">marine sediment metagenome</name>
    <dbReference type="NCBI Taxonomy" id="412755"/>
    <lineage>
        <taxon>unclassified sequences</taxon>
        <taxon>metagenomes</taxon>
        <taxon>ecological metagenomes</taxon>
    </lineage>
</organism>
<dbReference type="EMBL" id="BARV01002164">
    <property type="protein sequence ID" value="GAH90188.1"/>
    <property type="molecule type" value="Genomic_DNA"/>
</dbReference>
<dbReference type="InterPro" id="IPR050490">
    <property type="entry name" value="Bact_solute-bd_prot1"/>
</dbReference>
<evidence type="ECO:0000313" key="1">
    <source>
        <dbReference type="EMBL" id="GAH90188.1"/>
    </source>
</evidence>
<comment type="caution">
    <text evidence="1">The sequence shown here is derived from an EMBL/GenBank/DDBJ whole genome shotgun (WGS) entry which is preliminary data.</text>
</comment>
<accession>X1L7P8</accession>
<dbReference type="PANTHER" id="PTHR43649">
    <property type="entry name" value="ARABINOSE-BINDING PROTEIN-RELATED"/>
    <property type="match status" value="1"/>
</dbReference>
<name>X1L7P8_9ZZZZ</name>
<dbReference type="Pfam" id="PF01547">
    <property type="entry name" value="SBP_bac_1"/>
    <property type="match status" value="1"/>
</dbReference>
<evidence type="ECO:0008006" key="2">
    <source>
        <dbReference type="Google" id="ProtNLM"/>
    </source>
</evidence>
<feature type="non-terminal residue" evidence="1">
    <location>
        <position position="271"/>
    </location>
</feature>